<dbReference type="AlphaFoldDB" id="A0A246JGC5"/>
<accession>A0A246JGC5</accession>
<dbReference type="EMBL" id="NIOF01000003">
    <property type="protein sequence ID" value="OWQ91307.1"/>
    <property type="molecule type" value="Genomic_DNA"/>
</dbReference>
<evidence type="ECO:0000313" key="2">
    <source>
        <dbReference type="EMBL" id="OWQ91307.1"/>
    </source>
</evidence>
<evidence type="ECO:0000256" key="1">
    <source>
        <dbReference type="SAM" id="Phobius"/>
    </source>
</evidence>
<comment type="caution">
    <text evidence="2">The sequence shown here is derived from an EMBL/GenBank/DDBJ whole genome shotgun (WGS) entry which is preliminary data.</text>
</comment>
<proteinExistence type="predicted"/>
<organism evidence="2 3">
    <name type="scientific">Roseateles aquatilis</name>
    <dbReference type="NCBI Taxonomy" id="431061"/>
    <lineage>
        <taxon>Bacteria</taxon>
        <taxon>Pseudomonadati</taxon>
        <taxon>Pseudomonadota</taxon>
        <taxon>Betaproteobacteria</taxon>
        <taxon>Burkholderiales</taxon>
        <taxon>Sphaerotilaceae</taxon>
        <taxon>Roseateles</taxon>
    </lineage>
</organism>
<protein>
    <submittedName>
        <fullName evidence="2">Uncharacterized protein</fullName>
    </submittedName>
</protein>
<reference evidence="2 3" key="1">
    <citation type="journal article" date="2008" name="Int. J. Syst. Evol. Microbiol.">
        <title>Description of Roseateles aquatilis sp. nov. and Roseateles terrae sp. nov., in the class Betaproteobacteria, and emended description of the genus Roseateles.</title>
        <authorList>
            <person name="Gomila M."/>
            <person name="Bowien B."/>
            <person name="Falsen E."/>
            <person name="Moore E.R."/>
            <person name="Lalucat J."/>
        </authorList>
    </citation>
    <scope>NUCLEOTIDE SEQUENCE [LARGE SCALE GENOMIC DNA]</scope>
    <source>
        <strain evidence="2 3">CCUG 48205</strain>
    </source>
</reference>
<name>A0A246JGC5_9BURK</name>
<keyword evidence="3" id="KW-1185">Reference proteome</keyword>
<evidence type="ECO:0000313" key="3">
    <source>
        <dbReference type="Proteomes" id="UP000197468"/>
    </source>
</evidence>
<feature type="transmembrane region" description="Helical" evidence="1">
    <location>
        <begin position="22"/>
        <end position="43"/>
    </location>
</feature>
<keyword evidence="1" id="KW-1133">Transmembrane helix</keyword>
<keyword evidence="1" id="KW-0812">Transmembrane</keyword>
<sequence>MRWGFIVIFGDPMMFGTELGPVVPAVSLALSGVGLAVFMGRWLRDHGDDEGTRYPWYPIPVK</sequence>
<gene>
    <name evidence="2" type="ORF">CDN99_09010</name>
</gene>
<keyword evidence="1" id="KW-0472">Membrane</keyword>
<dbReference type="Proteomes" id="UP000197468">
    <property type="component" value="Unassembled WGS sequence"/>
</dbReference>